<dbReference type="KEGG" id="vgu:HYG85_18835"/>
<keyword evidence="2" id="KW-1185">Reference proteome</keyword>
<organism evidence="1 2">
    <name type="scientific">Vallitalea guaymasensis</name>
    <dbReference type="NCBI Taxonomy" id="1185412"/>
    <lineage>
        <taxon>Bacteria</taxon>
        <taxon>Bacillati</taxon>
        <taxon>Bacillota</taxon>
        <taxon>Clostridia</taxon>
        <taxon>Lachnospirales</taxon>
        <taxon>Vallitaleaceae</taxon>
        <taxon>Vallitalea</taxon>
    </lineage>
</organism>
<reference evidence="1 2" key="1">
    <citation type="submission" date="2020-07" db="EMBL/GenBank/DDBJ databases">
        <title>Vallitalea guaymasensis genome.</title>
        <authorList>
            <person name="Postec A."/>
        </authorList>
    </citation>
    <scope>NUCLEOTIDE SEQUENCE [LARGE SCALE GENOMIC DNA]</scope>
    <source>
        <strain evidence="1 2">Ra1766G1</strain>
    </source>
</reference>
<sequence length="71" mass="8053">MINKIILRTTSNLSFCGEIVTNNLLNEKGALLKTSPKSDIKIWCPIDEIKTIIYPDGKKVEGEDIKHELRL</sequence>
<gene>
    <name evidence="1" type="ORF">HYG85_18835</name>
</gene>
<protein>
    <submittedName>
        <fullName evidence="1">Uncharacterized protein</fullName>
    </submittedName>
</protein>
<dbReference type="AlphaFoldDB" id="A0A8J8MDE7"/>
<dbReference type="Proteomes" id="UP000677305">
    <property type="component" value="Chromosome"/>
</dbReference>
<evidence type="ECO:0000313" key="1">
    <source>
        <dbReference type="EMBL" id="QUH30861.1"/>
    </source>
</evidence>
<accession>A0A8J8MDE7</accession>
<evidence type="ECO:0000313" key="2">
    <source>
        <dbReference type="Proteomes" id="UP000677305"/>
    </source>
</evidence>
<dbReference type="RefSeq" id="WP_212690973.1">
    <property type="nucleotide sequence ID" value="NZ_CP058561.1"/>
</dbReference>
<name>A0A8J8MDE7_9FIRM</name>
<dbReference type="EMBL" id="CP058561">
    <property type="protein sequence ID" value="QUH30861.1"/>
    <property type="molecule type" value="Genomic_DNA"/>
</dbReference>
<proteinExistence type="predicted"/>